<feature type="domain" description="VWFA" evidence="17">
    <location>
        <begin position="2301"/>
        <end position="2479"/>
    </location>
</feature>
<feature type="domain" description="Fibronectin type-III" evidence="18">
    <location>
        <begin position="695"/>
        <end position="786"/>
    </location>
</feature>
<dbReference type="CDD" id="cd01482">
    <property type="entry name" value="vWA_collagen_alphaI-XII-like"/>
    <property type="match status" value="2"/>
</dbReference>
<evidence type="ECO:0000256" key="8">
    <source>
        <dbReference type="ARBA" id="ARBA00023119"/>
    </source>
</evidence>
<feature type="region of interest" description="Disordered" evidence="16">
    <location>
        <begin position="1893"/>
        <end position="1912"/>
    </location>
</feature>
<keyword evidence="11" id="KW-0379">Hydroxylation</keyword>
<evidence type="ECO:0000256" key="9">
    <source>
        <dbReference type="ARBA" id="ARBA00023157"/>
    </source>
</evidence>
<sequence>FKILSESSVQMSWTKPRSRIQGYRIQVSGGPEEAEREFTLPPAATKTSISDLSADVDYVVSISAFAGSQESLPISGQLTPRGSSRTADASDQISRCLFLECSAGAAADLLFLVDGSWSVGKANFKHIRAFLSAAASAFQIGQDRTRVGVVQYGSDARVEFRLDAHPSRPALLRAIGTLPYMGGDTRTGHALKFLLEKSLTEEAGARKDFPKVLVVVTDSKSVDPVENSAGRLRSAGVEVFVLGVGQADEAEMKQIASTPYRNHVYSVATFQTIKSVQRELISQLCAAVEDQLNSLVSGEEAVEPPSNLQVLEVASKSMRVTWDPPGGQVSGYKVQMIPLLAGSRRQEVYVGGGQTSVVVRDLSPDVEYQVSLYALKGLTPSEAVSVLQKTEPVKVSVECSLGVDVQADVVLLVDGSYSIGLANFAKVRAFLEVLVNTFDIGPDKVQISLVQYSRDPHTEFYLDSHHNLEAVVTALRTFPYRGGSTNTGRAMTYVRETVFQASRGARAHVPRVTILITDGKSSDAFQEPAANLRNSDVEIFAVGVKDAVRSELEAIANAPAETHVYTVEDFDAFQRISTELTQSICLRIEQELQIINQRRLVQPRDLYFSDVGPRSFRASWEINANNVESYLVQFRPTEGEDSHYVSMSVPGDVLTALLPHLTPLTRYEVSVSAQYAKGTSLPVTGYGTTAEERGSVQNLKVTEESPQSFRVSWRAAPGAVARYRLTYQPAGAGEAQLEAFTAGPELTMVLQDLQPRTTYRVTVTPEYKGGPGGPQQTDGTTREAKGSPGGLRVFDQTVSSMKVSWEPAPGDVLQYRLAYRASSGGPRKEVSVKGTNTAIVLKKLQPGTEYDITVSARYRSGLGEALKGRGATLEEVGPPRNLVTSEVTDSSFTASWTAAPGNVRMYQIRWKSMFSEESGQMTVPGHTTTALLDGLSPETLFQVSVVANYEDRDSRALTGQETTNLCRSEKPGSVGGDRPHHMKVTWAPAPGKVSQYRLKFGPVGGAEEVSLKVPGSGTSAVLKELQPVTTYHISVQPIYKHGEGKARQGVGTTLSPFKTPRNLQLSEPTKTSFRVSWDPAPGDVKGYKVTFHPSGNDVDLGELLVGPYDSTVVLEELRAGTKYSVAVFGMFEGGQSTPLVGEERTTLSDAPDLPFPDASDPQCKTNAKADIILLVDGSWSIGRMNFKIIRNFIARTVSVFNIGPGRVQIGLAQYSGDPKTEWHLNAHPTKESLLDAVANLPYKGGNTMTGMALNYILQNNFKTNVGMRPGARKIGVLITDGKSQDDVVFNSQNLRDNDIELYAIGIKNADENQLRSIASDPEQIHMYNVRDFKFLADIVKNVTSNLCNSVKGPGGEVEAPTDLVTFDQTHHSFQVSWTEPSNPPEKFLLTYTKTAGGDVQEVLVDGSVTTQLLDGLSPQTEYVLSVYSLIGENRSEPLSGTDLTLPAPSADNLEVYEQTSSSMRVKWDRVEEATGYVLLYRPVHQPQLEKEVRFGEDVTDIQLGNLTPETEYFISLRALFGEAASDPLEGKGRTLPVPPAGNLRITDVTHSTMKLSWDAAPGEVSRYLITYAPEEGDLREVEVGAKVTSLDLVGLISQTEYEVAVTPVYREGSGTPRLGTAITEVVPAPKNLQFSEVSQSAFTVSWEHGAPDVALYRLSWSKRGENDDQDLILNNDATSHRLDNLDLDTEYDVKVTAIYPDESESEDLLGSARTSHWNLVSDPTVPPAPPRNLRVFNATTSSLTAKWEAAPSPVQGYRLTYRPAGGGEPLTTQVSGMSTSTVLRDLQPDTKYTVTLVPGYTEAEGKRSSANGKTKALGGVKNMQVTDPTTSSLKVRWDPAEGNVRQYRIFYVPAAGGAEDMEQVSGGSTSTNLRNLLSDTAYTVTVVPVYPEGEGLPQSDAGKTLPRTPPRNIQVYNPTADSLNVRWEPASGQVQQYRVAYTALRGASRPDSVLVPGNIRNTFLDNLIPDTPYSISVSALYADGEGSPVSDTGKTLPRAGPRNMRVFDPTTSSLIISWDHAEGPVRQYKISYSPMDRNPSSRAETTSVPGNRNNARLENLRPDTAYSIRVEPLYPEGPGAELSGNGRTLTLMSPRNLRVSDEWYTRFRVAWDPVPAPVEGYRLAYSPAGSAGPPVDLFVGDITSYTLHNLQPGTTYDVRVVAQYTGGKSEPLAGQGTTLYLNVTNIETYNVDHDKFCIKWTPHRSATSYRIKLNPVDPSSKGQHEITVSAGLPQYCFEGLSPDALYTATVFVQTPNLEGPGVSIREKTLVKPTPVPTLPPTPSPPPTIPPAWAVCKGAKADLVFVIDGSWSIGEDSFTKVIHFVSGIIGAFDVIGPSGMQVSFVQYSDNAKTEFKLNSYREKGVAMAALHLIRYQGGNTKTAGMALKHTYEKAFSLENGMRRNVPKMVVVITDGRSQDEVKKSATKLQQAGYSVFAIGVADVDYNELQEIATKPSERHVFVVDDFDAFDTIKENLINFICETATSSCPLIFLNGFTSPGFRMLEAFNLTEKTYSYTKGVSMEPGSFNSFTSYRIHKNAFLTQPSADVHPDGLPHAYTIILMFRLLPDSPAEAFDIWQVSSKDHKPETGVTVNPSRKTVSFYNKDERGEIQRVVFDGDQVKRIFHGSFHKLHILVSSTGVRLNIDCQEVAEKEIKAAGNTSSDGYQVLGKMSKSVGATGESATFQLQMFDIVCSLAWTSRDRCCDLPSRRDELKCPALPNACSCTSAASGEPGPQGPVGAPGSRGTRGERGEAGPVGPTGPRGDTGPPGPMGLPGPQGPSGLSIPGEPGRPGPKGDAGDGGLPGQKGSPGAPGAVGPIGPAGVRGPQGKDGAIGPRGPPGPMGPPGSPGVPGTAGKPGNTGDTGPPGAVGPKGDKGERGDFAPQNMMRVIARQVCENLFSAQMTRINTLLNQVPSGVYSSNKPGPPGPPGEPGRQGPPGEPGSAGRSGFPGTPGLPGQQGDRGPPGEKGDRGETGVGQKGPRGPAGPPGEGRTGSAGPPGTVGPRGPPGRPGYAGVRGPPGPPGYCDSSQCVGIPYNGQGYGGKH</sequence>
<dbReference type="FunFam" id="2.60.40.10:FF:000121">
    <property type="entry name" value="Collagen type XII alpha 1 chain"/>
    <property type="match status" value="5"/>
</dbReference>
<evidence type="ECO:0000256" key="15">
    <source>
        <dbReference type="ARBA" id="ARBA00067989"/>
    </source>
</evidence>
<dbReference type="InterPro" id="IPR008160">
    <property type="entry name" value="Collagen"/>
</dbReference>
<dbReference type="GO" id="GO:0005581">
    <property type="term" value="C:collagen trimer"/>
    <property type="evidence" value="ECO:0007669"/>
    <property type="project" value="UniProtKB-KW"/>
</dbReference>
<dbReference type="FunFam" id="3.40.50.410:FF:000001">
    <property type="entry name" value="Collagen, type XII, alpha 1"/>
    <property type="match status" value="4"/>
</dbReference>
<dbReference type="FunFam" id="2.60.40.10:FF:000489">
    <property type="entry name" value="collagen alpha-1(XII) chain isoform X1"/>
    <property type="match status" value="1"/>
</dbReference>
<evidence type="ECO:0000313" key="19">
    <source>
        <dbReference type="Ensembl" id="ENSTNIP00000013624.1"/>
    </source>
</evidence>
<feature type="compositionally biased region" description="Low complexity" evidence="16">
    <location>
        <begin position="2807"/>
        <end position="2825"/>
    </location>
</feature>
<dbReference type="InterPro" id="IPR013320">
    <property type="entry name" value="ConA-like_dom_sf"/>
</dbReference>
<feature type="region of interest" description="Disordered" evidence="16">
    <location>
        <begin position="2031"/>
        <end position="2056"/>
    </location>
</feature>
<evidence type="ECO:0000256" key="12">
    <source>
        <dbReference type="ARBA" id="ARBA00049648"/>
    </source>
</evidence>
<feature type="domain" description="VWFA" evidence="17">
    <location>
        <begin position="108"/>
        <end position="284"/>
    </location>
</feature>
<feature type="compositionally biased region" description="Pro residues" evidence="16">
    <location>
        <begin position="2766"/>
        <end position="2776"/>
    </location>
</feature>
<evidence type="ECO:0000256" key="5">
    <source>
        <dbReference type="ARBA" id="ARBA00022737"/>
    </source>
</evidence>
<dbReference type="PROSITE" id="PS50853">
    <property type="entry name" value="FN3"/>
    <property type="match status" value="18"/>
</dbReference>
<feature type="compositionally biased region" description="Polar residues" evidence="16">
    <location>
        <begin position="2038"/>
        <end position="2056"/>
    </location>
</feature>
<keyword evidence="6" id="KW-0130">Cell adhesion</keyword>
<dbReference type="InterPro" id="IPR036465">
    <property type="entry name" value="vWFA_dom_sf"/>
</dbReference>
<feature type="domain" description="Fibronectin type-III" evidence="18">
    <location>
        <begin position="1820"/>
        <end position="1908"/>
    </location>
</feature>
<feature type="region of interest" description="Disordered" evidence="16">
    <location>
        <begin position="2913"/>
        <end position="3044"/>
    </location>
</feature>
<evidence type="ECO:0000256" key="11">
    <source>
        <dbReference type="ARBA" id="ARBA00023278"/>
    </source>
</evidence>
<evidence type="ECO:0000313" key="20">
    <source>
        <dbReference type="Proteomes" id="UP000007303"/>
    </source>
</evidence>
<organism evidence="19 20">
    <name type="scientific">Tetraodon nigroviridis</name>
    <name type="common">Spotted green pufferfish</name>
    <name type="synonym">Chelonodon nigroviridis</name>
    <dbReference type="NCBI Taxonomy" id="99883"/>
    <lineage>
        <taxon>Eukaryota</taxon>
        <taxon>Metazoa</taxon>
        <taxon>Chordata</taxon>
        <taxon>Craniata</taxon>
        <taxon>Vertebrata</taxon>
        <taxon>Euteleostomi</taxon>
        <taxon>Actinopterygii</taxon>
        <taxon>Neopterygii</taxon>
        <taxon>Teleostei</taxon>
        <taxon>Neoteleostei</taxon>
        <taxon>Acanthomorphata</taxon>
        <taxon>Eupercaria</taxon>
        <taxon>Tetraodontiformes</taxon>
        <taxon>Tetradontoidea</taxon>
        <taxon>Tetraodontidae</taxon>
        <taxon>Tetraodon</taxon>
    </lineage>
</organism>
<accession>H3CZD9</accession>
<dbReference type="GO" id="GO:0005615">
    <property type="term" value="C:extracellular space"/>
    <property type="evidence" value="ECO:0007669"/>
    <property type="project" value="TreeGrafter"/>
</dbReference>
<dbReference type="SMART" id="SM00327">
    <property type="entry name" value="VWA"/>
    <property type="match status" value="4"/>
</dbReference>
<evidence type="ECO:0000256" key="2">
    <source>
        <dbReference type="ARBA" id="ARBA00022525"/>
    </source>
</evidence>
<feature type="domain" description="Fibronectin type-III" evidence="18">
    <location>
        <begin position="1449"/>
        <end position="1538"/>
    </location>
</feature>
<feature type="domain" description="Fibronectin type-III" evidence="18">
    <location>
        <begin position="304"/>
        <end position="393"/>
    </location>
</feature>
<dbReference type="FunFam" id="2.60.40.10:FF:000480">
    <property type="entry name" value="Collagen, type XII, alpha 1"/>
    <property type="match status" value="1"/>
</dbReference>
<feature type="region of interest" description="Disordered" evidence="16">
    <location>
        <begin position="765"/>
        <end position="790"/>
    </location>
</feature>
<keyword evidence="9" id="KW-1015">Disulfide bond</keyword>
<dbReference type="Gene3D" id="2.60.120.200">
    <property type="match status" value="1"/>
</dbReference>
<dbReference type="Gene3D" id="2.60.40.10">
    <property type="entry name" value="Immunoglobulins"/>
    <property type="match status" value="18"/>
</dbReference>
<evidence type="ECO:0000256" key="1">
    <source>
        <dbReference type="ARBA" id="ARBA00004498"/>
    </source>
</evidence>
<feature type="domain" description="Fibronectin type-III" evidence="18">
    <location>
        <begin position="1"/>
        <end position="82"/>
    </location>
</feature>
<keyword evidence="5" id="KW-0677">Repeat</keyword>
<keyword evidence="4" id="KW-0732">Signal</keyword>
<feature type="domain" description="Fibronectin type-III" evidence="18">
    <location>
        <begin position="1629"/>
        <end position="1728"/>
    </location>
</feature>
<protein>
    <recommendedName>
        <fullName evidence="15">Collagen alpha-1(XII) chain</fullName>
    </recommendedName>
</protein>
<feature type="region of interest" description="Disordered" evidence="16">
    <location>
        <begin position="2725"/>
        <end position="2880"/>
    </location>
</feature>
<dbReference type="GeneTree" id="ENSGT00940000154923"/>
<feature type="domain" description="Fibronectin type-III" evidence="18">
    <location>
        <begin position="878"/>
        <end position="968"/>
    </location>
</feature>
<keyword evidence="2" id="KW-0964">Secreted</keyword>
<dbReference type="FunFam" id="2.60.40.10:FF:000234">
    <property type="entry name" value="Collagen, type XII, alpha 1"/>
    <property type="match status" value="4"/>
</dbReference>
<evidence type="ECO:0000256" key="7">
    <source>
        <dbReference type="ARBA" id="ARBA00022974"/>
    </source>
</evidence>
<dbReference type="SUPFAM" id="SSF49265">
    <property type="entry name" value="Fibronectin type III"/>
    <property type="match status" value="13"/>
</dbReference>
<keyword evidence="3" id="KW-0272">Extracellular matrix</keyword>
<dbReference type="SUPFAM" id="SSF53300">
    <property type="entry name" value="vWA-like"/>
    <property type="match status" value="4"/>
</dbReference>
<dbReference type="InterPro" id="IPR050525">
    <property type="entry name" value="ECM_Assembly_Org"/>
</dbReference>
<proteinExistence type="inferred from homology"/>
<dbReference type="PANTHER" id="PTHR24020">
    <property type="entry name" value="COLLAGEN ALPHA"/>
    <property type="match status" value="1"/>
</dbReference>
<dbReference type="Pfam" id="PF00092">
    <property type="entry name" value="VWA"/>
    <property type="match status" value="4"/>
</dbReference>
<dbReference type="Pfam" id="PF00041">
    <property type="entry name" value="fn3"/>
    <property type="match status" value="17"/>
</dbReference>
<evidence type="ECO:0000259" key="18">
    <source>
        <dbReference type="PROSITE" id="PS50853"/>
    </source>
</evidence>
<feature type="domain" description="Fibronectin type-III" evidence="18">
    <location>
        <begin position="1539"/>
        <end position="1628"/>
    </location>
</feature>
<dbReference type="Proteomes" id="UP000007303">
    <property type="component" value="Unassembled WGS sequence"/>
</dbReference>
<dbReference type="PROSITE" id="PS50234">
    <property type="entry name" value="VWFA"/>
    <property type="match status" value="4"/>
</dbReference>
<dbReference type="FunFam" id="2.60.40.10:FF:000554">
    <property type="entry name" value="collagen alpha-1(XII) chain isoform X1"/>
    <property type="match status" value="1"/>
</dbReference>
<dbReference type="PRINTS" id="PR00453">
    <property type="entry name" value="VWFADOMAIN"/>
</dbReference>
<evidence type="ECO:0000259" key="17">
    <source>
        <dbReference type="PROSITE" id="PS50234"/>
    </source>
</evidence>
<feature type="domain" description="Fibronectin type-III" evidence="18">
    <location>
        <begin position="1729"/>
        <end position="1819"/>
    </location>
</feature>
<dbReference type="Ensembl" id="ENSTNIT00000013818.1">
    <property type="protein sequence ID" value="ENSTNIP00000013624.1"/>
    <property type="gene ID" value="ENSTNIG00000010706.1"/>
</dbReference>
<keyword evidence="7" id="KW-0654">Proteoglycan</keyword>
<feature type="domain" description="VWFA" evidence="17">
    <location>
        <begin position="408"/>
        <end position="584"/>
    </location>
</feature>
<feature type="domain" description="Fibronectin type-III" evidence="18">
    <location>
        <begin position="2183"/>
        <end position="2273"/>
    </location>
</feature>
<feature type="domain" description="Fibronectin type-III" evidence="18">
    <location>
        <begin position="2000"/>
        <end position="2092"/>
    </location>
</feature>
<dbReference type="Gene3D" id="3.40.50.410">
    <property type="entry name" value="von Willebrand factor, type A domain"/>
    <property type="match status" value="4"/>
</dbReference>
<keyword evidence="8" id="KW-0176">Collagen</keyword>
<feature type="domain" description="Fibronectin type-III" evidence="18">
    <location>
        <begin position="1909"/>
        <end position="1999"/>
    </location>
</feature>
<dbReference type="FunFam" id="2.60.40.10:FF:000018">
    <property type="entry name" value="collagen alpha-1(XII) chain isoform X1"/>
    <property type="match status" value="1"/>
</dbReference>
<comment type="function">
    <text evidence="13">Type XII collagen interacts with type I collagen-containing fibrils, the COL1 domain could be associated with the surface of the fibrils, and the COL2 and NC3 domains may be localized in the perifibrillar matrix.</text>
</comment>
<dbReference type="Pfam" id="PF01391">
    <property type="entry name" value="Collagen"/>
    <property type="match status" value="3"/>
</dbReference>
<dbReference type="InterPro" id="IPR036116">
    <property type="entry name" value="FN3_sf"/>
</dbReference>
<dbReference type="InterPro" id="IPR002035">
    <property type="entry name" value="VWF_A"/>
</dbReference>
<dbReference type="FunFam" id="2.60.120.200:FF:000008">
    <property type="entry name" value="Collagen type XII alpha 1 chain"/>
    <property type="match status" value="1"/>
</dbReference>
<comment type="subunit">
    <text evidence="14">Trimer of identical chains each containing 190 kDa of non-triple-helical sequences.</text>
</comment>
<feature type="domain" description="VWFA" evidence="17">
    <location>
        <begin position="1170"/>
        <end position="1342"/>
    </location>
</feature>
<evidence type="ECO:0000256" key="6">
    <source>
        <dbReference type="ARBA" id="ARBA00022889"/>
    </source>
</evidence>
<feature type="compositionally biased region" description="Basic and acidic residues" evidence="16">
    <location>
        <begin position="2963"/>
        <end position="2972"/>
    </location>
</feature>
<dbReference type="HOGENOM" id="CLU_000467_0_0_1"/>
<dbReference type="SMART" id="SM00060">
    <property type="entry name" value="FN3"/>
    <property type="match status" value="18"/>
</dbReference>
<reference evidence="20" key="1">
    <citation type="journal article" date="2004" name="Nature">
        <title>Genome duplication in the teleost fish Tetraodon nigroviridis reveals the early vertebrate proto-karyotype.</title>
        <authorList>
            <person name="Jaillon O."/>
            <person name="Aury J.-M."/>
            <person name="Brunet F."/>
            <person name="Petit J.-L."/>
            <person name="Stange-Thomann N."/>
            <person name="Mauceli E."/>
            <person name="Bouneau L."/>
            <person name="Fischer C."/>
            <person name="Ozouf-Costaz C."/>
            <person name="Bernot A."/>
            <person name="Nicaud S."/>
            <person name="Jaffe D."/>
            <person name="Fisher S."/>
            <person name="Lutfalla G."/>
            <person name="Dossat C."/>
            <person name="Segurens B."/>
            <person name="Dasilva C."/>
            <person name="Salanoubat M."/>
            <person name="Levy M."/>
            <person name="Boudet N."/>
            <person name="Castellano S."/>
            <person name="Anthouard V."/>
            <person name="Jubin C."/>
            <person name="Castelli V."/>
            <person name="Katinka M."/>
            <person name="Vacherie B."/>
            <person name="Biemont C."/>
            <person name="Skalli Z."/>
            <person name="Cattolico L."/>
            <person name="Poulain J."/>
            <person name="De Berardinis V."/>
            <person name="Cruaud C."/>
            <person name="Duprat S."/>
            <person name="Brottier P."/>
            <person name="Coutanceau J.-P."/>
            <person name="Gouzy J."/>
            <person name="Parra G."/>
            <person name="Lardier G."/>
            <person name="Chapple C."/>
            <person name="McKernan K.J."/>
            <person name="McEwan P."/>
            <person name="Bosak S."/>
            <person name="Kellis M."/>
            <person name="Volff J.-N."/>
            <person name="Guigo R."/>
            <person name="Zody M.C."/>
            <person name="Mesirov J."/>
            <person name="Lindblad-Toh K."/>
            <person name="Birren B."/>
            <person name="Nusbaum C."/>
            <person name="Kahn D."/>
            <person name="Robinson-Rechavi M."/>
            <person name="Laudet V."/>
            <person name="Schachter V."/>
            <person name="Quetier F."/>
            <person name="Saurin W."/>
            <person name="Scarpelli C."/>
            <person name="Wincker P."/>
            <person name="Lander E.S."/>
            <person name="Weissenbach J."/>
            <person name="Roest Crollius H."/>
        </authorList>
    </citation>
    <scope>NUCLEOTIDE SEQUENCE [LARGE SCALE GENOMIC DNA]</scope>
</reference>
<dbReference type="InterPro" id="IPR048287">
    <property type="entry name" value="TSPN-like_N"/>
</dbReference>
<evidence type="ECO:0000256" key="10">
    <source>
        <dbReference type="ARBA" id="ARBA00023180"/>
    </source>
</evidence>
<keyword evidence="20" id="KW-1185">Reference proteome</keyword>
<feature type="domain" description="Fibronectin type-III" evidence="18">
    <location>
        <begin position="1359"/>
        <end position="1448"/>
    </location>
</feature>
<reference evidence="19" key="3">
    <citation type="submission" date="2025-09" db="UniProtKB">
        <authorList>
            <consortium name="Ensembl"/>
        </authorList>
    </citation>
    <scope>IDENTIFICATION</scope>
</reference>
<feature type="region of interest" description="Disordered" evidence="16">
    <location>
        <begin position="1985"/>
        <end position="2004"/>
    </location>
</feature>
<evidence type="ECO:0000256" key="4">
    <source>
        <dbReference type="ARBA" id="ARBA00022729"/>
    </source>
</evidence>
<dbReference type="SMART" id="SM00210">
    <property type="entry name" value="TSPN"/>
    <property type="match status" value="1"/>
</dbReference>
<dbReference type="GO" id="GO:0005614">
    <property type="term" value="C:interstitial matrix"/>
    <property type="evidence" value="ECO:0007669"/>
    <property type="project" value="UniProtKB-ARBA"/>
</dbReference>
<evidence type="ECO:0000256" key="3">
    <source>
        <dbReference type="ARBA" id="ARBA00022530"/>
    </source>
</evidence>
<feature type="domain" description="Fibronectin type-III" evidence="18">
    <location>
        <begin position="1059"/>
        <end position="1149"/>
    </location>
</feature>
<name>H3CZD9_TETNG</name>
<dbReference type="GO" id="GO:0007155">
    <property type="term" value="P:cell adhesion"/>
    <property type="evidence" value="ECO:0007669"/>
    <property type="project" value="UniProtKB-KW"/>
</dbReference>
<dbReference type="SUPFAM" id="SSF49899">
    <property type="entry name" value="Concanavalin A-like lectins/glucanases"/>
    <property type="match status" value="1"/>
</dbReference>
<feature type="domain" description="Fibronectin type-III" evidence="18">
    <location>
        <begin position="2093"/>
        <end position="2182"/>
    </location>
</feature>
<dbReference type="GO" id="GO:0035987">
    <property type="term" value="P:endodermal cell differentiation"/>
    <property type="evidence" value="ECO:0007669"/>
    <property type="project" value="TreeGrafter"/>
</dbReference>
<evidence type="ECO:0000256" key="16">
    <source>
        <dbReference type="SAM" id="MobiDB-lite"/>
    </source>
</evidence>
<keyword evidence="10" id="KW-0325">Glycoprotein</keyword>
<feature type="compositionally biased region" description="Low complexity" evidence="16">
    <location>
        <begin position="2754"/>
        <end position="2764"/>
    </location>
</feature>
<reference evidence="19" key="2">
    <citation type="submission" date="2025-08" db="UniProtKB">
        <authorList>
            <consortium name="Ensembl"/>
        </authorList>
    </citation>
    <scope>IDENTIFICATION</scope>
</reference>
<evidence type="ECO:0000256" key="13">
    <source>
        <dbReference type="ARBA" id="ARBA00053577"/>
    </source>
</evidence>
<dbReference type="InterPro" id="IPR013783">
    <property type="entry name" value="Ig-like_fold"/>
</dbReference>
<comment type="similarity">
    <text evidence="12">Belongs to the fibril-associated collagens with interrupted helices (FACIT) family.</text>
</comment>
<comment type="subcellular location">
    <subcellularLocation>
        <location evidence="1">Secreted</location>
        <location evidence="1">Extracellular space</location>
        <location evidence="1">Extracellular matrix</location>
    </subcellularLocation>
</comment>
<feature type="compositionally biased region" description="Pro residues" evidence="16">
    <location>
        <begin position="2835"/>
        <end position="2847"/>
    </location>
</feature>
<dbReference type="OMA" id="GMRVSNP"/>
<feature type="domain" description="Fibronectin type-III" evidence="18">
    <location>
        <begin position="602"/>
        <end position="693"/>
    </location>
</feature>
<dbReference type="InterPro" id="IPR003961">
    <property type="entry name" value="FN3_dom"/>
</dbReference>
<dbReference type="CDD" id="cd00063">
    <property type="entry name" value="FN3"/>
    <property type="match status" value="17"/>
</dbReference>
<feature type="domain" description="Fibronectin type-III" evidence="18">
    <location>
        <begin position="970"/>
        <end position="1057"/>
    </location>
</feature>
<feature type="domain" description="Fibronectin type-III" evidence="18">
    <location>
        <begin position="787"/>
        <end position="876"/>
    </location>
</feature>
<dbReference type="PANTHER" id="PTHR24020:SF85">
    <property type="entry name" value="COLLAGEN ALPHA-1(XII) CHAIN ISOFORM X1"/>
    <property type="match status" value="1"/>
</dbReference>
<dbReference type="InParanoid" id="H3CZD9"/>
<evidence type="ECO:0000256" key="14">
    <source>
        <dbReference type="ARBA" id="ARBA00064391"/>
    </source>
</evidence>